<dbReference type="InterPro" id="IPR001978">
    <property type="entry name" value="Troponin"/>
</dbReference>
<evidence type="ECO:0000256" key="2">
    <source>
        <dbReference type="SAM" id="MobiDB-lite"/>
    </source>
</evidence>
<dbReference type="PANTHER" id="PTHR13738:SF1">
    <property type="entry name" value="TROPONIN I"/>
    <property type="match status" value="1"/>
</dbReference>
<dbReference type="eggNOG" id="KOG3977">
    <property type="taxonomic scope" value="Eukaryota"/>
</dbReference>
<evidence type="ECO:0008006" key="6">
    <source>
        <dbReference type="Google" id="ProtNLM"/>
    </source>
</evidence>
<dbReference type="EMBL" id="KB096900">
    <property type="protein sequence ID" value="ESO00649.1"/>
    <property type="molecule type" value="Genomic_DNA"/>
</dbReference>
<dbReference type="GO" id="GO:0005861">
    <property type="term" value="C:troponin complex"/>
    <property type="evidence" value="ECO:0000318"/>
    <property type="project" value="GO_Central"/>
</dbReference>
<evidence type="ECO:0000313" key="4">
    <source>
        <dbReference type="EnsemblMetazoa" id="HelroP192562"/>
    </source>
</evidence>
<dbReference type="InterPro" id="IPR038077">
    <property type="entry name" value="Troponin_sf"/>
</dbReference>
<feature type="compositionally biased region" description="Basic and acidic residues" evidence="2">
    <location>
        <begin position="170"/>
        <end position="192"/>
    </location>
</feature>
<dbReference type="CTD" id="20212326"/>
<dbReference type="OMA" id="MFARVCA"/>
<feature type="compositionally biased region" description="Acidic residues" evidence="2">
    <location>
        <begin position="208"/>
        <end position="218"/>
    </location>
</feature>
<dbReference type="Pfam" id="PF00992">
    <property type="entry name" value="Troponin"/>
    <property type="match status" value="1"/>
</dbReference>
<dbReference type="STRING" id="6412.T1FU30"/>
<dbReference type="OrthoDB" id="371899at2759"/>
<dbReference type="SUPFAM" id="SSF90250">
    <property type="entry name" value="Troponin coil-coiled subunits"/>
    <property type="match status" value="1"/>
</dbReference>
<dbReference type="GeneID" id="20212326"/>
<evidence type="ECO:0000256" key="1">
    <source>
        <dbReference type="ARBA" id="ARBA00009930"/>
    </source>
</evidence>
<dbReference type="GO" id="GO:0006936">
    <property type="term" value="P:muscle contraction"/>
    <property type="evidence" value="ECO:0000318"/>
    <property type="project" value="GO_Central"/>
</dbReference>
<dbReference type="AlphaFoldDB" id="T1FU30"/>
<organism evidence="4 5">
    <name type="scientific">Helobdella robusta</name>
    <name type="common">Californian leech</name>
    <dbReference type="NCBI Taxonomy" id="6412"/>
    <lineage>
        <taxon>Eukaryota</taxon>
        <taxon>Metazoa</taxon>
        <taxon>Spiralia</taxon>
        <taxon>Lophotrochozoa</taxon>
        <taxon>Annelida</taxon>
        <taxon>Clitellata</taxon>
        <taxon>Hirudinea</taxon>
        <taxon>Rhynchobdellida</taxon>
        <taxon>Glossiphoniidae</taxon>
        <taxon>Helobdella</taxon>
    </lineage>
</organism>
<feature type="region of interest" description="Disordered" evidence="2">
    <location>
        <begin position="164"/>
        <end position="218"/>
    </location>
</feature>
<keyword evidence="5" id="KW-1185">Reference proteome</keyword>
<dbReference type="HOGENOM" id="CLU_053937_0_0_1"/>
<reference evidence="4" key="3">
    <citation type="submission" date="2015-06" db="UniProtKB">
        <authorList>
            <consortium name="EnsemblMetazoa"/>
        </authorList>
    </citation>
    <scope>IDENTIFICATION</scope>
</reference>
<name>T1FU30_HELRO</name>
<dbReference type="RefSeq" id="XP_009021286.1">
    <property type="nucleotide sequence ID" value="XM_009023038.1"/>
</dbReference>
<evidence type="ECO:0000313" key="3">
    <source>
        <dbReference type="EMBL" id="ESO00649.1"/>
    </source>
</evidence>
<dbReference type="KEGG" id="hro:HELRODRAFT_192562"/>
<dbReference type="InterPro" id="IPR050875">
    <property type="entry name" value="Troponin_I"/>
</dbReference>
<reference evidence="3 5" key="2">
    <citation type="journal article" date="2013" name="Nature">
        <title>Insights into bilaterian evolution from three spiralian genomes.</title>
        <authorList>
            <person name="Simakov O."/>
            <person name="Marletaz F."/>
            <person name="Cho S.J."/>
            <person name="Edsinger-Gonzales E."/>
            <person name="Havlak P."/>
            <person name="Hellsten U."/>
            <person name="Kuo D.H."/>
            <person name="Larsson T."/>
            <person name="Lv J."/>
            <person name="Arendt D."/>
            <person name="Savage R."/>
            <person name="Osoegawa K."/>
            <person name="de Jong P."/>
            <person name="Grimwood J."/>
            <person name="Chapman J.A."/>
            <person name="Shapiro H."/>
            <person name="Aerts A."/>
            <person name="Otillar R.P."/>
            <person name="Terry A.Y."/>
            <person name="Boore J.L."/>
            <person name="Grigoriev I.V."/>
            <person name="Lindberg D.R."/>
            <person name="Seaver E.C."/>
            <person name="Weisblat D.A."/>
            <person name="Putnam N.H."/>
            <person name="Rokhsar D.S."/>
        </authorList>
    </citation>
    <scope>NUCLEOTIDE SEQUENCE</scope>
</reference>
<dbReference type="Gene3D" id="1.20.5.350">
    <property type="match status" value="1"/>
</dbReference>
<protein>
    <recommendedName>
        <fullName evidence="6">Troponin I</fullName>
    </recommendedName>
</protein>
<dbReference type="EnsemblMetazoa" id="HelroT192562">
    <property type="protein sequence ID" value="HelroP192562"/>
    <property type="gene ID" value="HelroG192562"/>
</dbReference>
<sequence length="218" mass="25122">MSRTLAKIIRQVRPLAKNNFLLHASPSAQLSNMQADEQESVVVQKTAEELKKQQEMDAVERAKVLATRIPKLAIDGLDKDSLERKVREYYEAACKLEEEKYDWEFKLRKLDFEINELNIIVNDIKGHFVKPSLKKVSKTEQKLAKIAEVKSKLGSAFRDNLKSTGQSKYALEESEAKGKPEWGQDTLKRKEDGAEEDAPAEEQHEEHHEEEEEEEEEE</sequence>
<reference evidence="5" key="1">
    <citation type="submission" date="2012-12" db="EMBL/GenBank/DDBJ databases">
        <authorList>
            <person name="Hellsten U."/>
            <person name="Grimwood J."/>
            <person name="Chapman J.A."/>
            <person name="Shapiro H."/>
            <person name="Aerts A."/>
            <person name="Otillar R.P."/>
            <person name="Terry A.Y."/>
            <person name="Boore J.L."/>
            <person name="Simakov O."/>
            <person name="Marletaz F."/>
            <person name="Cho S.-J."/>
            <person name="Edsinger-Gonzales E."/>
            <person name="Havlak P."/>
            <person name="Kuo D.-H."/>
            <person name="Larsson T."/>
            <person name="Lv J."/>
            <person name="Arendt D."/>
            <person name="Savage R."/>
            <person name="Osoegawa K."/>
            <person name="de Jong P."/>
            <person name="Lindberg D.R."/>
            <person name="Seaver E.C."/>
            <person name="Weisblat D.A."/>
            <person name="Putnam N.H."/>
            <person name="Grigoriev I.V."/>
            <person name="Rokhsar D.S."/>
        </authorList>
    </citation>
    <scope>NUCLEOTIDE SEQUENCE</scope>
</reference>
<proteinExistence type="inferred from homology"/>
<gene>
    <name evidence="4" type="primary">20212326</name>
    <name evidence="3" type="ORF">HELRODRAFT_192562</name>
</gene>
<dbReference type="PANTHER" id="PTHR13738">
    <property type="entry name" value="TROPONIN I"/>
    <property type="match status" value="1"/>
</dbReference>
<dbReference type="InParanoid" id="T1FU30"/>
<accession>T1FU30</accession>
<dbReference type="EMBL" id="AMQM01005376">
    <property type="status" value="NOT_ANNOTATED_CDS"/>
    <property type="molecule type" value="Genomic_DNA"/>
</dbReference>
<comment type="similarity">
    <text evidence="1">Belongs to the troponin I family.</text>
</comment>
<evidence type="ECO:0000313" key="5">
    <source>
        <dbReference type="Proteomes" id="UP000015101"/>
    </source>
</evidence>
<dbReference type="Proteomes" id="UP000015101">
    <property type="component" value="Unassembled WGS sequence"/>
</dbReference>